<evidence type="ECO:0000256" key="6">
    <source>
        <dbReference type="ARBA" id="ARBA00023136"/>
    </source>
</evidence>
<organism evidence="9 10">
    <name type="scientific">Corynebacterium guangdongense</name>
    <dbReference type="NCBI Taxonomy" id="1783348"/>
    <lineage>
        <taxon>Bacteria</taxon>
        <taxon>Bacillati</taxon>
        <taxon>Actinomycetota</taxon>
        <taxon>Actinomycetes</taxon>
        <taxon>Mycobacteriales</taxon>
        <taxon>Corynebacteriaceae</taxon>
        <taxon>Corynebacterium</taxon>
    </lineage>
</organism>
<feature type="transmembrane region" description="Helical" evidence="7">
    <location>
        <begin position="41"/>
        <end position="58"/>
    </location>
</feature>
<reference evidence="9" key="1">
    <citation type="submission" date="2023-07" db="EMBL/GenBank/DDBJ databases">
        <title>Sequencing the genomes of 1000 actinobacteria strains.</title>
        <authorList>
            <person name="Klenk H.-P."/>
        </authorList>
    </citation>
    <scope>NUCLEOTIDE SEQUENCE</scope>
    <source>
        <strain evidence="9">DSM 107476</strain>
    </source>
</reference>
<evidence type="ECO:0000256" key="3">
    <source>
        <dbReference type="ARBA" id="ARBA00022475"/>
    </source>
</evidence>
<feature type="transmembrane region" description="Helical" evidence="7">
    <location>
        <begin position="156"/>
        <end position="175"/>
    </location>
</feature>
<feature type="transmembrane region" description="Helical" evidence="7">
    <location>
        <begin position="12"/>
        <end position="34"/>
    </location>
</feature>
<feature type="domain" description="Glycine transporter" evidence="8">
    <location>
        <begin position="17"/>
        <end position="90"/>
    </location>
</feature>
<evidence type="ECO:0000313" key="10">
    <source>
        <dbReference type="Proteomes" id="UP001180840"/>
    </source>
</evidence>
<dbReference type="InterPro" id="IPR005115">
    <property type="entry name" value="Gly_transporter"/>
</dbReference>
<dbReference type="Pfam" id="PF03458">
    <property type="entry name" value="Gly_transporter"/>
    <property type="match status" value="2"/>
</dbReference>
<dbReference type="EMBL" id="JAVDXZ010000001">
    <property type="protein sequence ID" value="MDR7329862.1"/>
    <property type="molecule type" value="Genomic_DNA"/>
</dbReference>
<dbReference type="PANTHER" id="PTHR30506">
    <property type="entry name" value="INNER MEMBRANE PROTEIN"/>
    <property type="match status" value="1"/>
</dbReference>
<evidence type="ECO:0000256" key="7">
    <source>
        <dbReference type="SAM" id="Phobius"/>
    </source>
</evidence>
<evidence type="ECO:0000256" key="1">
    <source>
        <dbReference type="ARBA" id="ARBA00004651"/>
    </source>
</evidence>
<comment type="subcellular location">
    <subcellularLocation>
        <location evidence="1">Cell membrane</location>
        <topology evidence="1">Multi-pass membrane protein</topology>
    </subcellularLocation>
</comment>
<gene>
    <name evidence="9" type="ORF">J2S39_001538</name>
</gene>
<feature type="transmembrane region" description="Helical" evidence="7">
    <location>
        <begin position="181"/>
        <end position="202"/>
    </location>
</feature>
<keyword evidence="10" id="KW-1185">Reference proteome</keyword>
<evidence type="ECO:0000256" key="4">
    <source>
        <dbReference type="ARBA" id="ARBA00022692"/>
    </source>
</evidence>
<proteinExistence type="inferred from homology"/>
<feature type="transmembrane region" description="Helical" evidence="7">
    <location>
        <begin position="70"/>
        <end position="90"/>
    </location>
</feature>
<comment type="similarity">
    <text evidence="2">Belongs to the UPF0126 family.</text>
</comment>
<keyword evidence="6 7" id="KW-0472">Membrane</keyword>
<dbReference type="Proteomes" id="UP001180840">
    <property type="component" value="Unassembled WGS sequence"/>
</dbReference>
<feature type="transmembrane region" description="Helical" evidence="7">
    <location>
        <begin position="124"/>
        <end position="144"/>
    </location>
</feature>
<evidence type="ECO:0000313" key="9">
    <source>
        <dbReference type="EMBL" id="MDR7329862.1"/>
    </source>
</evidence>
<sequence length="379" mass="41342">MNVAAEVDPQILAMYRIFDVVGVLLMGVIGGTIARQRGFDLVGFFFIAMFSALGGGMIRDVLINQGTVAALANAEYLVLAFTGALIARFVYFKGTLWDRFQVHGDALISALWAATGAVKAMSYGLPVLACILMGVFTATGGSMIRDIVTGRVPGVFGGNQPAVIPAIVAGTTVLISEQFGLLWLGMILGPILSFILSMYGYWAGWRLRVDPEWAPVNKAAPLVEDAVRVAEGAGRSVARRLEPRGLRQWRHHQMEKALRRRVEKQQRRGMHPVEAETRAQELLDHITGEPGAAGVDTPEEGSSAVTHNIGFDLGGHSYDSYDEDTGRDTPTATPELREAAEETAGGEEFSEDLIDRILANEKLTDELIARLERKFDERR</sequence>
<name>A0ABU2A024_9CORY</name>
<feature type="domain" description="Glycine transporter" evidence="8">
    <location>
        <begin position="105"/>
        <end position="175"/>
    </location>
</feature>
<dbReference type="PANTHER" id="PTHR30506:SF3">
    <property type="entry name" value="UPF0126 INNER MEMBRANE PROTEIN YADS-RELATED"/>
    <property type="match status" value="1"/>
</dbReference>
<dbReference type="RefSeq" id="WP_290195024.1">
    <property type="nucleotide sequence ID" value="NZ_CP047654.1"/>
</dbReference>
<keyword evidence="5 7" id="KW-1133">Transmembrane helix</keyword>
<evidence type="ECO:0000256" key="2">
    <source>
        <dbReference type="ARBA" id="ARBA00008193"/>
    </source>
</evidence>
<evidence type="ECO:0000259" key="8">
    <source>
        <dbReference type="Pfam" id="PF03458"/>
    </source>
</evidence>
<protein>
    <submittedName>
        <fullName evidence="9">Membrane protein YeiH</fullName>
    </submittedName>
</protein>
<comment type="caution">
    <text evidence="9">The sequence shown here is derived from an EMBL/GenBank/DDBJ whole genome shotgun (WGS) entry which is preliminary data.</text>
</comment>
<accession>A0ABU2A024</accession>
<keyword evidence="4 7" id="KW-0812">Transmembrane</keyword>
<keyword evidence="3" id="KW-1003">Cell membrane</keyword>
<evidence type="ECO:0000256" key="5">
    <source>
        <dbReference type="ARBA" id="ARBA00022989"/>
    </source>
</evidence>